<keyword evidence="1" id="KW-0732">Signal</keyword>
<reference evidence="2 3" key="2">
    <citation type="submission" date="2020-03" db="EMBL/GenBank/DDBJ databases">
        <authorList>
            <person name="Ichikawa N."/>
            <person name="Kimura A."/>
            <person name="Kitahashi Y."/>
            <person name="Uohara A."/>
        </authorList>
    </citation>
    <scope>NUCLEOTIDE SEQUENCE [LARGE SCALE GENOMIC DNA]</scope>
    <source>
        <strain evidence="2 3">NBRC 108638</strain>
    </source>
</reference>
<sequence>MGAAAAPVAAAPPASAAVCNVTPSTNVPQSGAFLYEGVNIRSGPGTNCVSHGLGYSSHSVTYRCWTVGDNVGGHTTWTYLRNNTTGVTGWVSDQFLSSYGSAYHC</sequence>
<proteinExistence type="predicted"/>
<evidence type="ECO:0008006" key="4">
    <source>
        <dbReference type="Google" id="ProtNLM"/>
    </source>
</evidence>
<dbReference type="Gene3D" id="2.30.30.40">
    <property type="entry name" value="SH3 Domains"/>
    <property type="match status" value="1"/>
</dbReference>
<comment type="caution">
    <text evidence="2">The sequence shown here is derived from an EMBL/GenBank/DDBJ whole genome shotgun (WGS) entry which is preliminary data.</text>
</comment>
<evidence type="ECO:0000313" key="2">
    <source>
        <dbReference type="EMBL" id="GFJ93411.1"/>
    </source>
</evidence>
<keyword evidence="3" id="KW-1185">Reference proteome</keyword>
<dbReference type="AlphaFoldDB" id="A0A6V8LF10"/>
<dbReference type="Proteomes" id="UP000482960">
    <property type="component" value="Unassembled WGS sequence"/>
</dbReference>
<evidence type="ECO:0000313" key="3">
    <source>
        <dbReference type="Proteomes" id="UP000482960"/>
    </source>
</evidence>
<gene>
    <name evidence="2" type="ORF">Prum_070530</name>
</gene>
<reference evidence="2 3" key="1">
    <citation type="submission" date="2020-03" db="EMBL/GenBank/DDBJ databases">
        <title>Whole genome shotgun sequence of Phytohabitans rumicis NBRC 108638.</title>
        <authorList>
            <person name="Komaki H."/>
            <person name="Tamura T."/>
        </authorList>
    </citation>
    <scope>NUCLEOTIDE SEQUENCE [LARGE SCALE GENOMIC DNA]</scope>
    <source>
        <strain evidence="2 3">NBRC 108638</strain>
    </source>
</reference>
<evidence type="ECO:0000256" key="1">
    <source>
        <dbReference type="SAM" id="SignalP"/>
    </source>
</evidence>
<dbReference type="EMBL" id="BLPG01000001">
    <property type="protein sequence ID" value="GFJ93411.1"/>
    <property type="molecule type" value="Genomic_DNA"/>
</dbReference>
<organism evidence="2 3">
    <name type="scientific">Phytohabitans rumicis</name>
    <dbReference type="NCBI Taxonomy" id="1076125"/>
    <lineage>
        <taxon>Bacteria</taxon>
        <taxon>Bacillati</taxon>
        <taxon>Actinomycetota</taxon>
        <taxon>Actinomycetes</taxon>
        <taxon>Micromonosporales</taxon>
        <taxon>Micromonosporaceae</taxon>
    </lineage>
</organism>
<feature type="chain" id="PRO_5029014431" description="SH3b domain-containing protein" evidence="1">
    <location>
        <begin position="17"/>
        <end position="105"/>
    </location>
</feature>
<accession>A0A6V8LF10</accession>
<name>A0A6V8LF10_9ACTN</name>
<protein>
    <recommendedName>
        <fullName evidence="4">SH3b domain-containing protein</fullName>
    </recommendedName>
</protein>
<feature type="signal peptide" evidence="1">
    <location>
        <begin position="1"/>
        <end position="16"/>
    </location>
</feature>